<dbReference type="Proteomes" id="UP000032142">
    <property type="component" value="Unassembled WGS sequence"/>
</dbReference>
<proteinExistence type="predicted"/>
<evidence type="ECO:0000313" key="4">
    <source>
        <dbReference type="Proteomes" id="UP000032142"/>
    </source>
</evidence>
<reference evidence="1" key="1">
    <citation type="submission" date="2014-09" db="EMBL/GenBank/DDBJ databases">
        <title>G. arboreum L. cv. AKA8401 A2 genome assembly version 1.0.</title>
        <authorList>
            <person name="Mudge J."/>
            <person name="Ramaraj T."/>
            <person name="Lindquist I.E."/>
            <person name="Bharti A.K."/>
            <person name="Sundararajan A."/>
            <person name="Cameron C.T."/>
            <person name="Woodward J.E."/>
            <person name="May G.D."/>
            <person name="Brubaker C."/>
            <person name="Broadhvest J."/>
            <person name="Wilkins T.A."/>
        </authorList>
    </citation>
    <scope>NUCLEOTIDE SEQUENCE</scope>
</reference>
<dbReference type="EMBL" id="JRRC01519879">
    <property type="protein sequence ID" value="KHG08997.1"/>
    <property type="molecule type" value="Genomic_DNA"/>
</dbReference>
<protein>
    <submittedName>
        <fullName evidence="1">Uncharacterized protein</fullName>
    </submittedName>
</protein>
<accession>A0A0B0N8L4</accession>
<evidence type="ECO:0000313" key="3">
    <source>
        <dbReference type="EMBL" id="KHG20839.1"/>
    </source>
</evidence>
<sequence>MGVTIGVWPKSECNILN</sequence>
<gene>
    <name evidence="2" type="ORF">F383_23938</name>
    <name evidence="3" type="ORF">F383_28311</name>
    <name evidence="1" type="ORF">F383_36019</name>
</gene>
<evidence type="ECO:0000313" key="2">
    <source>
        <dbReference type="EMBL" id="KHG20360.1"/>
    </source>
</evidence>
<reference evidence="4" key="2">
    <citation type="submission" date="2014-09" db="EMBL/GenBank/DDBJ databases">
        <authorList>
            <person name="Mudge J."/>
            <person name="Ramaraj T."/>
            <person name="Lindquist I.E."/>
            <person name="Bharti A.K."/>
            <person name="Sundararajan A."/>
            <person name="Cameron C.T."/>
            <person name="Woodward J.E."/>
            <person name="May G.D."/>
            <person name="Brubaker C."/>
            <person name="Broadhvest J."/>
            <person name="Wilkins T.A."/>
        </authorList>
    </citation>
    <scope>NUCLEOTIDE SEQUENCE</scope>
    <source>
        <strain evidence="4">cv. AKA8401</strain>
    </source>
</reference>
<name>A0A0B0N8L4_GOSAR</name>
<dbReference type="AlphaFoldDB" id="A0A0B0N8L4"/>
<evidence type="ECO:0000313" key="1">
    <source>
        <dbReference type="EMBL" id="KHG08997.1"/>
    </source>
</evidence>
<organism evidence="1 4">
    <name type="scientific">Gossypium arboreum</name>
    <name type="common">Tree cotton</name>
    <name type="synonym">Gossypium nanking</name>
    <dbReference type="NCBI Taxonomy" id="29729"/>
    <lineage>
        <taxon>Eukaryota</taxon>
        <taxon>Viridiplantae</taxon>
        <taxon>Streptophyta</taxon>
        <taxon>Embryophyta</taxon>
        <taxon>Tracheophyta</taxon>
        <taxon>Spermatophyta</taxon>
        <taxon>Magnoliopsida</taxon>
        <taxon>eudicotyledons</taxon>
        <taxon>Gunneridae</taxon>
        <taxon>Pentapetalae</taxon>
        <taxon>rosids</taxon>
        <taxon>malvids</taxon>
        <taxon>Malvales</taxon>
        <taxon>Malvaceae</taxon>
        <taxon>Malvoideae</taxon>
        <taxon>Gossypium</taxon>
    </lineage>
</organism>
<dbReference type="EMBL" id="KN416790">
    <property type="protein sequence ID" value="KHG20839.1"/>
    <property type="molecule type" value="Genomic_DNA"/>
</dbReference>
<dbReference type="EMBL" id="KN415522">
    <property type="protein sequence ID" value="KHG20360.1"/>
    <property type="molecule type" value="Genomic_DNA"/>
</dbReference>
<keyword evidence="4" id="KW-1185">Reference proteome</keyword>